<feature type="region of interest" description="Disordered" evidence="1">
    <location>
        <begin position="72"/>
        <end position="94"/>
    </location>
</feature>
<accession>A0A699XEJ1</accession>
<name>A0A699XEJ1_TANCI</name>
<organism evidence="2">
    <name type="scientific">Tanacetum cinerariifolium</name>
    <name type="common">Dalmatian daisy</name>
    <name type="synonym">Chrysanthemum cinerariifolium</name>
    <dbReference type="NCBI Taxonomy" id="118510"/>
    <lineage>
        <taxon>Eukaryota</taxon>
        <taxon>Viridiplantae</taxon>
        <taxon>Streptophyta</taxon>
        <taxon>Embryophyta</taxon>
        <taxon>Tracheophyta</taxon>
        <taxon>Spermatophyta</taxon>
        <taxon>Magnoliopsida</taxon>
        <taxon>eudicotyledons</taxon>
        <taxon>Gunneridae</taxon>
        <taxon>Pentapetalae</taxon>
        <taxon>asterids</taxon>
        <taxon>campanulids</taxon>
        <taxon>Asterales</taxon>
        <taxon>Asteraceae</taxon>
        <taxon>Asteroideae</taxon>
        <taxon>Anthemideae</taxon>
        <taxon>Anthemidinae</taxon>
        <taxon>Tanacetum</taxon>
    </lineage>
</organism>
<feature type="non-terminal residue" evidence="2">
    <location>
        <position position="94"/>
    </location>
</feature>
<gene>
    <name evidence="2" type="ORF">Tci_927230</name>
</gene>
<evidence type="ECO:0000313" key="2">
    <source>
        <dbReference type="EMBL" id="GFD55261.1"/>
    </source>
</evidence>
<protein>
    <submittedName>
        <fullName evidence="2">Uncharacterized protein</fullName>
    </submittedName>
</protein>
<proteinExistence type="predicted"/>
<comment type="caution">
    <text evidence="2">The sequence shown here is derived from an EMBL/GenBank/DDBJ whole genome shotgun (WGS) entry which is preliminary data.</text>
</comment>
<dbReference type="AlphaFoldDB" id="A0A699XEJ1"/>
<feature type="region of interest" description="Disordered" evidence="1">
    <location>
        <begin position="1"/>
        <end position="21"/>
    </location>
</feature>
<evidence type="ECO:0000256" key="1">
    <source>
        <dbReference type="SAM" id="MobiDB-lite"/>
    </source>
</evidence>
<reference evidence="2" key="1">
    <citation type="journal article" date="2019" name="Sci. Rep.">
        <title>Draft genome of Tanacetum cinerariifolium, the natural source of mosquito coil.</title>
        <authorList>
            <person name="Yamashiro T."/>
            <person name="Shiraishi A."/>
            <person name="Satake H."/>
            <person name="Nakayama K."/>
        </authorList>
    </citation>
    <scope>NUCLEOTIDE SEQUENCE</scope>
</reference>
<sequence length="94" mass="10212">VAGVQAGNVGGGQQLQPLMPKSQEELDSVVLGIPAEQHQAWRTSAHQILLKRDQILNQARGLQTSITRFTQAGQPVPESARRQFEQAKTAVSQV</sequence>
<feature type="non-terminal residue" evidence="2">
    <location>
        <position position="1"/>
    </location>
</feature>
<dbReference type="EMBL" id="BKCJ011815870">
    <property type="protein sequence ID" value="GFD55261.1"/>
    <property type="molecule type" value="Genomic_DNA"/>
</dbReference>